<evidence type="ECO:0000256" key="1">
    <source>
        <dbReference type="ARBA" id="ARBA00010982"/>
    </source>
</evidence>
<sequence length="399" mass="40138">MSRHTPTPEDVVIVGGARTPQGRIMGALSSLSAVELGAAAMAGALSRAGVAPEAVEFVLMGQVIQAGCGQNPAKQAAVAAGVPRAVPAMTLNKVCLSGLSAVIDAARLVRLGDAEVVVAGGMESMSQAPHLLPGSRRGWTYGDVTALDAAARDGLTDAASGVSMGLATERDAQGLAISREDQDRIAAASHTRAAAAAARGAFAEEIVPVQVPQRKGDPLSITDDEGIRPDTTPEGLARLRPAFSPEGTITAASSSPLSDGASALIVTSRRRAEAEGWQVLAAVCSAGQVAGPDSSLLPQPANAIRAALEREGLGLDEVDIVEVNEAFAAVVHQSASLLGLPAEHMNTNGGAIALGHPIGASGARLALTATAQLVRRGEGTAVVALCGGGGQGEALILRR</sequence>
<dbReference type="InterPro" id="IPR016039">
    <property type="entry name" value="Thiolase-like"/>
</dbReference>
<evidence type="ECO:0000256" key="2">
    <source>
        <dbReference type="ARBA" id="ARBA00012705"/>
    </source>
</evidence>
<feature type="active site" description="Acyl-thioester intermediate" evidence="7">
    <location>
        <position position="95"/>
    </location>
</feature>
<dbReference type="InterPro" id="IPR020610">
    <property type="entry name" value="Thiolase_AS"/>
</dbReference>
<organism evidence="12 13">
    <name type="scientific">Falsarthrobacter nasiphocae</name>
    <dbReference type="NCBI Taxonomy" id="189863"/>
    <lineage>
        <taxon>Bacteria</taxon>
        <taxon>Bacillati</taxon>
        <taxon>Actinomycetota</taxon>
        <taxon>Actinomycetes</taxon>
        <taxon>Micrococcales</taxon>
        <taxon>Micrococcaceae</taxon>
        <taxon>Falsarthrobacter</taxon>
    </lineage>
</organism>
<comment type="caution">
    <text evidence="12">The sequence shown here is derived from an EMBL/GenBank/DDBJ whole genome shotgun (WGS) entry which is preliminary data.</text>
</comment>
<evidence type="ECO:0000256" key="4">
    <source>
        <dbReference type="ARBA" id="ARBA00023315"/>
    </source>
</evidence>
<dbReference type="PANTHER" id="PTHR18919">
    <property type="entry name" value="ACETYL-COA C-ACYLTRANSFERASE"/>
    <property type="match status" value="1"/>
</dbReference>
<accession>A0AAE4C6T6</accession>
<evidence type="ECO:0000256" key="3">
    <source>
        <dbReference type="ARBA" id="ARBA00022679"/>
    </source>
</evidence>
<dbReference type="EC" id="2.3.1.9" evidence="2"/>
<dbReference type="Gene3D" id="3.40.47.10">
    <property type="match status" value="1"/>
</dbReference>
<dbReference type="InterPro" id="IPR020617">
    <property type="entry name" value="Thiolase_C"/>
</dbReference>
<dbReference type="Proteomes" id="UP001247307">
    <property type="component" value="Unassembled WGS sequence"/>
</dbReference>
<keyword evidence="13" id="KW-1185">Reference proteome</keyword>
<keyword evidence="3 8" id="KW-0808">Transferase</keyword>
<dbReference type="GO" id="GO:0003985">
    <property type="term" value="F:acetyl-CoA C-acetyltransferase activity"/>
    <property type="evidence" value="ECO:0007669"/>
    <property type="project" value="UniProtKB-EC"/>
</dbReference>
<dbReference type="CDD" id="cd00751">
    <property type="entry name" value="thiolase"/>
    <property type="match status" value="1"/>
</dbReference>
<evidence type="ECO:0000256" key="7">
    <source>
        <dbReference type="PIRSR" id="PIRSR000429-1"/>
    </source>
</evidence>
<feature type="domain" description="Thiolase N-terminal" evidence="10">
    <location>
        <begin position="11"/>
        <end position="269"/>
    </location>
</feature>
<gene>
    <name evidence="12" type="ORF">J2S35_001447</name>
</gene>
<dbReference type="PROSITE" id="PS00098">
    <property type="entry name" value="THIOLASE_1"/>
    <property type="match status" value="1"/>
</dbReference>
<dbReference type="AlphaFoldDB" id="A0AAE4C6T6"/>
<dbReference type="NCBIfam" id="TIGR01930">
    <property type="entry name" value="AcCoA-C-Actrans"/>
    <property type="match status" value="1"/>
</dbReference>
<dbReference type="PANTHER" id="PTHR18919:SF107">
    <property type="entry name" value="ACETYL-COA ACETYLTRANSFERASE, CYTOSOLIC"/>
    <property type="match status" value="1"/>
</dbReference>
<dbReference type="InterPro" id="IPR020615">
    <property type="entry name" value="Thiolase_acyl_enz_int_AS"/>
</dbReference>
<feature type="region of interest" description="Disordered" evidence="9">
    <location>
        <begin position="214"/>
        <end position="234"/>
    </location>
</feature>
<evidence type="ECO:0000256" key="6">
    <source>
        <dbReference type="ARBA" id="ARBA00040529"/>
    </source>
</evidence>
<feature type="active site" description="Proton acceptor" evidence="7">
    <location>
        <position position="386"/>
    </location>
</feature>
<feature type="active site" description="Proton acceptor" evidence="7">
    <location>
        <position position="356"/>
    </location>
</feature>
<evidence type="ECO:0000313" key="12">
    <source>
        <dbReference type="EMBL" id="MDR6892507.1"/>
    </source>
</evidence>
<evidence type="ECO:0000256" key="5">
    <source>
        <dbReference type="ARBA" id="ARBA00030755"/>
    </source>
</evidence>
<dbReference type="InterPro" id="IPR002155">
    <property type="entry name" value="Thiolase"/>
</dbReference>
<evidence type="ECO:0000313" key="13">
    <source>
        <dbReference type="Proteomes" id="UP001247307"/>
    </source>
</evidence>
<proteinExistence type="inferred from homology"/>
<dbReference type="PROSITE" id="PS00099">
    <property type="entry name" value="THIOLASE_3"/>
    <property type="match status" value="1"/>
</dbReference>
<comment type="similarity">
    <text evidence="1 8">Belongs to the thiolase-like superfamily. Thiolase family.</text>
</comment>
<dbReference type="SUPFAM" id="SSF53901">
    <property type="entry name" value="Thiolase-like"/>
    <property type="match status" value="2"/>
</dbReference>
<evidence type="ECO:0000256" key="9">
    <source>
        <dbReference type="SAM" id="MobiDB-lite"/>
    </source>
</evidence>
<dbReference type="InterPro" id="IPR020613">
    <property type="entry name" value="Thiolase_CS"/>
</dbReference>
<evidence type="ECO:0000259" key="10">
    <source>
        <dbReference type="Pfam" id="PF00108"/>
    </source>
</evidence>
<name>A0AAE4C6T6_9MICC</name>
<dbReference type="RefSeq" id="WP_309851620.1">
    <property type="nucleotide sequence ID" value="NZ_BAAAIU010000020.1"/>
</dbReference>
<evidence type="ECO:0000259" key="11">
    <source>
        <dbReference type="Pfam" id="PF02803"/>
    </source>
</evidence>
<evidence type="ECO:0000256" key="8">
    <source>
        <dbReference type="RuleBase" id="RU003557"/>
    </source>
</evidence>
<dbReference type="EMBL" id="JAVDUI010000001">
    <property type="protein sequence ID" value="MDR6892507.1"/>
    <property type="molecule type" value="Genomic_DNA"/>
</dbReference>
<feature type="domain" description="Thiolase C-terminal" evidence="11">
    <location>
        <begin position="278"/>
        <end position="398"/>
    </location>
</feature>
<dbReference type="PIRSF" id="PIRSF000429">
    <property type="entry name" value="Ac-CoA_Ac_transf"/>
    <property type="match status" value="1"/>
</dbReference>
<dbReference type="Pfam" id="PF00108">
    <property type="entry name" value="Thiolase_N"/>
    <property type="match status" value="1"/>
</dbReference>
<keyword evidence="4 8" id="KW-0012">Acyltransferase</keyword>
<reference evidence="12" key="1">
    <citation type="submission" date="2023-07" db="EMBL/GenBank/DDBJ databases">
        <title>Sequencing the genomes of 1000 actinobacteria strains.</title>
        <authorList>
            <person name="Klenk H.-P."/>
        </authorList>
    </citation>
    <scope>NUCLEOTIDE SEQUENCE</scope>
    <source>
        <strain evidence="12">DSM 13988</strain>
    </source>
</reference>
<dbReference type="Pfam" id="PF02803">
    <property type="entry name" value="Thiolase_C"/>
    <property type="match status" value="1"/>
</dbReference>
<protein>
    <recommendedName>
        <fullName evidence="6">Probable acetyl-CoA acetyltransferase</fullName>
        <ecNumber evidence="2">2.3.1.9</ecNumber>
    </recommendedName>
    <alternativeName>
        <fullName evidence="5">Acetoacetyl-CoA thiolase</fullName>
    </alternativeName>
</protein>
<dbReference type="PROSITE" id="PS00737">
    <property type="entry name" value="THIOLASE_2"/>
    <property type="match status" value="1"/>
</dbReference>
<dbReference type="InterPro" id="IPR020616">
    <property type="entry name" value="Thiolase_N"/>
</dbReference>